<dbReference type="GO" id="GO:0008270">
    <property type="term" value="F:zinc ion binding"/>
    <property type="evidence" value="ECO:0007669"/>
    <property type="project" value="InterPro"/>
</dbReference>
<evidence type="ECO:0000256" key="4">
    <source>
        <dbReference type="ARBA" id="ARBA00022723"/>
    </source>
</evidence>
<organism evidence="10 11">
    <name type="scientific">Corynebacterium argentoratense DSM 44202</name>
    <dbReference type="NCBI Taxonomy" id="1348662"/>
    <lineage>
        <taxon>Bacteria</taxon>
        <taxon>Bacillati</taxon>
        <taxon>Actinomycetota</taxon>
        <taxon>Actinomycetes</taxon>
        <taxon>Mycobacteriales</taxon>
        <taxon>Corynebacteriaceae</taxon>
        <taxon>Corynebacterium</taxon>
    </lineage>
</organism>
<keyword evidence="4 8" id="KW-0479">Metal-binding</keyword>
<feature type="binding site" evidence="8">
    <location>
        <position position="92"/>
    </location>
    <ligand>
        <name>Zn(2+)</name>
        <dbReference type="ChEBI" id="CHEBI:29105"/>
    </ligand>
</feature>
<dbReference type="RefSeq" id="WP_020975668.1">
    <property type="nucleotide sequence ID" value="NC_022198.1"/>
</dbReference>
<dbReference type="InterPro" id="IPR011051">
    <property type="entry name" value="RmlC_Cupin_sf"/>
</dbReference>
<dbReference type="CDD" id="cd07011">
    <property type="entry name" value="cupin_PMI_type_I_N"/>
    <property type="match status" value="1"/>
</dbReference>
<keyword evidence="11" id="KW-1185">Reference proteome</keyword>
<name>U3GT71_9CORY</name>
<evidence type="ECO:0000256" key="6">
    <source>
        <dbReference type="ARBA" id="ARBA00023235"/>
    </source>
</evidence>
<dbReference type="InterPro" id="IPR001250">
    <property type="entry name" value="Man6P_Isoase-1"/>
</dbReference>
<dbReference type="PANTHER" id="PTHR10309:SF0">
    <property type="entry name" value="MANNOSE-6-PHOSPHATE ISOMERASE"/>
    <property type="match status" value="1"/>
</dbReference>
<comment type="similarity">
    <text evidence="2">Belongs to the mannose-6-phosphate isomerase type 1 family.</text>
</comment>
<dbReference type="GO" id="GO:0005829">
    <property type="term" value="C:cytosol"/>
    <property type="evidence" value="ECO:0007669"/>
    <property type="project" value="TreeGrafter"/>
</dbReference>
<evidence type="ECO:0000259" key="9">
    <source>
        <dbReference type="Pfam" id="PF20511"/>
    </source>
</evidence>
<comment type="cofactor">
    <cofactor evidence="8">
        <name>Zn(2+)</name>
        <dbReference type="ChEBI" id="CHEBI:29105"/>
    </cofactor>
    <text evidence="8">Binds 1 zinc ion per subunit.</text>
</comment>
<keyword evidence="5 8" id="KW-0862">Zinc</keyword>
<proteinExistence type="inferred from homology"/>
<feature type="binding site" evidence="8">
    <location>
        <position position="268"/>
    </location>
    <ligand>
        <name>Zn(2+)</name>
        <dbReference type="ChEBI" id="CHEBI:29105"/>
    </ligand>
</feature>
<dbReference type="PIRSF" id="PIRSF001480">
    <property type="entry name" value="Mannose-6-phosphate_isomerase"/>
    <property type="match status" value="1"/>
</dbReference>
<dbReference type="PANTHER" id="PTHR10309">
    <property type="entry name" value="MANNOSE-6-PHOSPHATE ISOMERASE"/>
    <property type="match status" value="1"/>
</dbReference>
<keyword evidence="6" id="KW-0413">Isomerase</keyword>
<dbReference type="Proteomes" id="UP000016943">
    <property type="component" value="Chromosome"/>
</dbReference>
<dbReference type="GO" id="GO:0004476">
    <property type="term" value="F:mannose-6-phosphate isomerase activity"/>
    <property type="evidence" value="ECO:0007669"/>
    <property type="project" value="UniProtKB-EC"/>
</dbReference>
<gene>
    <name evidence="10" type="ORF">CARG_01795</name>
</gene>
<dbReference type="NCBIfam" id="TIGR00218">
    <property type="entry name" value="manA"/>
    <property type="match status" value="1"/>
</dbReference>
<comment type="catalytic activity">
    <reaction evidence="1">
        <text>D-mannose 6-phosphate = D-fructose 6-phosphate</text>
        <dbReference type="Rhea" id="RHEA:12356"/>
        <dbReference type="ChEBI" id="CHEBI:58735"/>
        <dbReference type="ChEBI" id="CHEBI:61527"/>
        <dbReference type="EC" id="5.3.1.8"/>
    </reaction>
</comment>
<dbReference type="KEGG" id="caz:CARG_01795"/>
<dbReference type="GeneID" id="78249224"/>
<evidence type="ECO:0000256" key="3">
    <source>
        <dbReference type="ARBA" id="ARBA00011956"/>
    </source>
</evidence>
<evidence type="ECO:0000256" key="7">
    <source>
        <dbReference type="PIRSR" id="PIRSR001480-1"/>
    </source>
</evidence>
<dbReference type="SUPFAM" id="SSF51182">
    <property type="entry name" value="RmlC-like cupins"/>
    <property type="match status" value="1"/>
</dbReference>
<protein>
    <recommendedName>
        <fullName evidence="3">mannose-6-phosphate isomerase</fullName>
        <ecNumber evidence="3">5.3.1.8</ecNumber>
    </recommendedName>
</protein>
<dbReference type="Gene3D" id="2.60.120.10">
    <property type="entry name" value="Jelly Rolls"/>
    <property type="match status" value="2"/>
</dbReference>
<accession>U3GT71</accession>
<dbReference type="Pfam" id="PF20511">
    <property type="entry name" value="PMI_typeI_cat"/>
    <property type="match status" value="1"/>
</dbReference>
<reference evidence="10 11" key="1">
    <citation type="journal article" date="2013" name="Genome Announc.">
        <title>Whole-Genome Sequence of the Clinical Strain Corynebacterium argentoratense DSM 44202, Isolated from a Human Throat Specimen.</title>
        <authorList>
            <person name="Bomholt C."/>
            <person name="Glaub A."/>
            <person name="Gravermann K."/>
            <person name="Albersmeier A."/>
            <person name="Brinkrolf K."/>
            <person name="Ruckert C."/>
            <person name="Tauch A."/>
        </authorList>
    </citation>
    <scope>NUCLEOTIDE SEQUENCE [LARGE SCALE GENOMIC DNA]</scope>
    <source>
        <strain evidence="10">DSM 44202</strain>
    </source>
</reference>
<dbReference type="eggNOG" id="COG1482">
    <property type="taxonomic scope" value="Bacteria"/>
</dbReference>
<dbReference type="AlphaFoldDB" id="U3GT71"/>
<feature type="binding site" evidence="8">
    <location>
        <position position="90"/>
    </location>
    <ligand>
        <name>Zn(2+)</name>
        <dbReference type="ChEBI" id="CHEBI:29105"/>
    </ligand>
</feature>
<feature type="domain" description="Phosphomannose isomerase type I catalytic" evidence="9">
    <location>
        <begin position="3"/>
        <end position="144"/>
    </location>
</feature>
<dbReference type="InterPro" id="IPR016305">
    <property type="entry name" value="Mannose-6-P_Isomerase"/>
</dbReference>
<dbReference type="STRING" id="1348662.CARG_01795"/>
<dbReference type="EMBL" id="CP006365">
    <property type="protein sequence ID" value="AGU14529.1"/>
    <property type="molecule type" value="Genomic_DNA"/>
</dbReference>
<feature type="binding site" evidence="8">
    <location>
        <position position="127"/>
    </location>
    <ligand>
        <name>Zn(2+)</name>
        <dbReference type="ChEBI" id="CHEBI:29105"/>
    </ligand>
</feature>
<feature type="active site" evidence="7">
    <location>
        <position position="287"/>
    </location>
</feature>
<sequence length="404" mass="43623">MQLLTGIVRNYPWGSRTALARLRGAEPTDQREAEMWFGAHPLAPSLVGERTLIDVIADDPTHSLGNTADQGQGLPFLLKLLAADEVLSLQAHPSREQAKEGYARENEAGIALNAPHRNYKDDNHKPELIVALSEFEAMAGFRPVPLTNELFDVLACPELERYRSLLPDAPADSVAQGSGDNVRALFTTWITIPPAARVELISAVVASARAVLDDSSREVPQWMREALSNIVELNEMYPGDVGVLGALLLNKLTLQPGEALYLDAGNLHAYVRGLGVEIMANSDNVLRGGLTSKHVDVPELVKVLNFDTLEDARLAGEESVVEGARVVRYPVPIDEFALTRVELDGRWEVPTGTPTIIVCTEGTVKADDAATVLDLRAGEAAWIPAGNAQVVLEGSGQLFVATHA</sequence>
<dbReference type="OrthoDB" id="9792649at2"/>
<dbReference type="InterPro" id="IPR046457">
    <property type="entry name" value="PMI_typeI_cat"/>
</dbReference>
<dbReference type="PROSITE" id="PS00965">
    <property type="entry name" value="PMI_I_1"/>
    <property type="match status" value="1"/>
</dbReference>
<evidence type="ECO:0000313" key="11">
    <source>
        <dbReference type="Proteomes" id="UP000016943"/>
    </source>
</evidence>
<evidence type="ECO:0000256" key="8">
    <source>
        <dbReference type="PIRSR" id="PIRSR001480-2"/>
    </source>
</evidence>
<evidence type="ECO:0000256" key="2">
    <source>
        <dbReference type="ARBA" id="ARBA00010772"/>
    </source>
</evidence>
<dbReference type="InterPro" id="IPR014710">
    <property type="entry name" value="RmlC-like_jellyroll"/>
</dbReference>
<dbReference type="EC" id="5.3.1.8" evidence="3"/>
<dbReference type="PRINTS" id="PR00714">
    <property type="entry name" value="MAN6PISMRASE"/>
</dbReference>
<dbReference type="GO" id="GO:0005975">
    <property type="term" value="P:carbohydrate metabolic process"/>
    <property type="evidence" value="ECO:0007669"/>
    <property type="project" value="InterPro"/>
</dbReference>
<evidence type="ECO:0000256" key="5">
    <source>
        <dbReference type="ARBA" id="ARBA00022833"/>
    </source>
</evidence>
<evidence type="ECO:0000256" key="1">
    <source>
        <dbReference type="ARBA" id="ARBA00000757"/>
    </source>
</evidence>
<dbReference type="PATRIC" id="fig|1348662.3.peg.352"/>
<dbReference type="GO" id="GO:0009298">
    <property type="term" value="P:GDP-mannose biosynthetic process"/>
    <property type="evidence" value="ECO:0007669"/>
    <property type="project" value="InterPro"/>
</dbReference>
<dbReference type="HOGENOM" id="CLU_026967_1_1_11"/>
<dbReference type="Gene3D" id="1.10.441.10">
    <property type="entry name" value="Phosphomannose Isomerase, domain 2"/>
    <property type="match status" value="1"/>
</dbReference>
<dbReference type="InterPro" id="IPR018050">
    <property type="entry name" value="Pmannose_isomerase-type1_CS"/>
</dbReference>
<evidence type="ECO:0000313" key="10">
    <source>
        <dbReference type="EMBL" id="AGU14529.1"/>
    </source>
</evidence>